<dbReference type="AlphaFoldDB" id="A0A0F7VLB4"/>
<dbReference type="Pfam" id="PF01609">
    <property type="entry name" value="DDE_Tnp_1"/>
    <property type="match status" value="1"/>
</dbReference>
<reference evidence="5" key="1">
    <citation type="submission" date="2015-02" db="EMBL/GenBank/DDBJ databases">
        <authorList>
            <person name="Gomez-Escribano P.J."/>
        </authorList>
    </citation>
    <scope>NUCLEOTIDE SEQUENCE [LARGE SCALE GENOMIC DNA]</scope>
    <source>
        <strain evidence="5">C34 (DSM 42122 / NRRL B-24963)</strain>
        <plasmid evidence="5">pSLE2</plasmid>
    </source>
</reference>
<feature type="region of interest" description="Disordered" evidence="1">
    <location>
        <begin position="1"/>
        <end position="22"/>
    </location>
</feature>
<dbReference type="Pfam" id="PF13340">
    <property type="entry name" value="DUF4096"/>
    <property type="match status" value="1"/>
</dbReference>
<dbReference type="NCBIfam" id="NF033580">
    <property type="entry name" value="transpos_IS5_3"/>
    <property type="match status" value="1"/>
</dbReference>
<dbReference type="PANTHER" id="PTHR30007">
    <property type="entry name" value="PHP DOMAIN PROTEIN"/>
    <property type="match status" value="1"/>
</dbReference>
<geneLocation type="plasmid" evidence="4 5">
    <name>pSLE2</name>
</geneLocation>
<keyword evidence="4" id="KW-0614">Plasmid</keyword>
<feature type="domain" description="Transposase IS4-like" evidence="2">
    <location>
        <begin position="180"/>
        <end position="332"/>
    </location>
</feature>
<feature type="compositionally biased region" description="Basic and acidic residues" evidence="1">
    <location>
        <begin position="55"/>
        <end position="65"/>
    </location>
</feature>
<proteinExistence type="predicted"/>
<protein>
    <submittedName>
        <fullName evidence="4">Mobile element protein</fullName>
    </submittedName>
</protein>
<evidence type="ECO:0000313" key="5">
    <source>
        <dbReference type="Proteomes" id="UP000035016"/>
    </source>
</evidence>
<evidence type="ECO:0000259" key="2">
    <source>
        <dbReference type="Pfam" id="PF01609"/>
    </source>
</evidence>
<evidence type="ECO:0000259" key="3">
    <source>
        <dbReference type="Pfam" id="PF13340"/>
    </source>
</evidence>
<feature type="region of interest" description="Disordered" evidence="1">
    <location>
        <begin position="55"/>
        <end position="93"/>
    </location>
</feature>
<dbReference type="GO" id="GO:0004803">
    <property type="term" value="F:transposase activity"/>
    <property type="evidence" value="ECO:0007669"/>
    <property type="project" value="InterPro"/>
</dbReference>
<dbReference type="EMBL" id="LN831789">
    <property type="protein sequence ID" value="CQR59430.1"/>
    <property type="molecule type" value="Genomic_DNA"/>
</dbReference>
<dbReference type="GO" id="GO:0006313">
    <property type="term" value="P:DNA transposition"/>
    <property type="evidence" value="ECO:0007669"/>
    <property type="project" value="InterPro"/>
</dbReference>
<dbReference type="InterPro" id="IPR002559">
    <property type="entry name" value="Transposase_11"/>
</dbReference>
<accession>A0A0F7VLB4</accession>
<feature type="region of interest" description="Disordered" evidence="1">
    <location>
        <begin position="30"/>
        <end position="49"/>
    </location>
</feature>
<dbReference type="InterPro" id="IPR025161">
    <property type="entry name" value="IS402-like_dom"/>
</dbReference>
<dbReference type="Proteomes" id="UP000035016">
    <property type="component" value="Plasmid pSLE2"/>
</dbReference>
<evidence type="ECO:0000256" key="1">
    <source>
        <dbReference type="SAM" id="MobiDB-lite"/>
    </source>
</evidence>
<evidence type="ECO:0000313" key="4">
    <source>
        <dbReference type="EMBL" id="CQR59430.1"/>
    </source>
</evidence>
<sequence length="351" mass="39215">MWGRSVPSAHRTGRWDTGGVASCFGSTVEQTASPGRKRGQPGACWDQTGANGTKRVADCRHESHTSHQTRLPQRSRTGPARETPAINHSGIKRSFTAWRASRRGKGLDIGRPPEHDLRSIMNAILYVDRTGIPWRYLPHDFAPWETVYGYFAAWQKEGVFDQLNGLLRRLVRETEGRHGEPSACVLDAQSVKTSSNVPAAGQGIDAGKKIAGRKRHIGVDTLGLLLAVWVTAASVSDNAGGMHLMSHIAATHPRVTKAWADTGYRTKAIEHGARLGIDVEVVQREPGTKGFKVIPRRWVVERTFGWFMHHRRLARDYETHPHRSEAMIHIAMIDLISRRLTRESTPNWRDT</sequence>
<gene>
    <name evidence="4" type="primary">sle2_129</name>
</gene>
<feature type="compositionally biased region" description="Polar residues" evidence="1">
    <location>
        <begin position="66"/>
        <end position="76"/>
    </location>
</feature>
<organism evidence="4 5">
    <name type="scientific">Streptomyces leeuwenhoekii</name>
    <dbReference type="NCBI Taxonomy" id="1437453"/>
    <lineage>
        <taxon>Bacteria</taxon>
        <taxon>Bacillati</taxon>
        <taxon>Actinomycetota</taxon>
        <taxon>Actinomycetes</taxon>
        <taxon>Kitasatosporales</taxon>
        <taxon>Streptomycetaceae</taxon>
        <taxon>Streptomyces</taxon>
    </lineage>
</organism>
<dbReference type="PANTHER" id="PTHR30007:SF0">
    <property type="entry name" value="TRANSPOSASE"/>
    <property type="match status" value="1"/>
</dbReference>
<dbReference type="KEGG" id="sle:sle2_129"/>
<name>A0A0F7VLB4_STRLW</name>
<dbReference type="GO" id="GO:0003677">
    <property type="term" value="F:DNA binding"/>
    <property type="evidence" value="ECO:0007669"/>
    <property type="project" value="InterPro"/>
</dbReference>
<feature type="domain" description="Insertion element IS402-like" evidence="3">
    <location>
        <begin position="105"/>
        <end position="163"/>
    </location>
</feature>